<sequence length="225" mass="24992">MNALAGSSPAITATRDGRFPDRPGFDRSWEELLQTSSTWRDLDCGQYLSAWCGYAPDHVVEKFAGVNHVGVYMGDYDSDDQVFGWNAYLNDLRASGRITTVEMGPSYISPRQYGTPGWWNSIALADGRVIEMFACRRFGPWADRSADERGRLMSHVAIDVHTDADVRYLLDVLDRDVDHLENIAFTEADELGHTYGHLRNNDSGSVLEIVHEALRGGTGHGDGGH</sequence>
<accession>A0A143BTW4</accession>
<dbReference type="STRING" id="1783515.A4E84_01205"/>
<dbReference type="KEGG" id="stsi:A4E84_01205"/>
<proteinExistence type="predicted"/>
<keyword evidence="2" id="KW-1185">Reference proteome</keyword>
<protein>
    <submittedName>
        <fullName evidence="1">Uncharacterized protein</fullName>
    </submittedName>
</protein>
<organism evidence="1 2">
    <name type="scientific">Streptomyces qaidamensis</name>
    <dbReference type="NCBI Taxonomy" id="1783515"/>
    <lineage>
        <taxon>Bacteria</taxon>
        <taxon>Bacillati</taxon>
        <taxon>Actinomycetota</taxon>
        <taxon>Actinomycetes</taxon>
        <taxon>Kitasatosporales</taxon>
        <taxon>Streptomycetaceae</taxon>
        <taxon>Streptomyces</taxon>
        <taxon>Streptomyces aurantiacus group</taxon>
    </lineage>
</organism>
<dbReference type="AlphaFoldDB" id="A0A143BTW4"/>
<evidence type="ECO:0000313" key="1">
    <source>
        <dbReference type="EMBL" id="AMW08275.1"/>
    </source>
</evidence>
<gene>
    <name evidence="1" type="ORF">A4E84_01205</name>
</gene>
<dbReference type="EMBL" id="CP015098">
    <property type="protein sequence ID" value="AMW08275.1"/>
    <property type="molecule type" value="Genomic_DNA"/>
</dbReference>
<dbReference type="RefSeq" id="WP_062924749.1">
    <property type="nucleotide sequence ID" value="NZ_CP015098.1"/>
</dbReference>
<reference evidence="2" key="1">
    <citation type="submission" date="2016-04" db="EMBL/GenBank/DDBJ databases">
        <authorList>
            <person name="Zhang B."/>
        </authorList>
    </citation>
    <scope>NUCLEOTIDE SEQUENCE [LARGE SCALE GENOMIC DNA]</scope>
    <source>
        <strain evidence="2">S10</strain>
    </source>
</reference>
<name>A0A143BTW4_9ACTN</name>
<dbReference type="Proteomes" id="UP000076096">
    <property type="component" value="Chromosome"/>
</dbReference>
<evidence type="ECO:0000313" key="2">
    <source>
        <dbReference type="Proteomes" id="UP000076096"/>
    </source>
</evidence>